<dbReference type="Proteomes" id="UP000272412">
    <property type="component" value="Unassembled WGS sequence"/>
</dbReference>
<dbReference type="EMBL" id="RPFL01000108">
    <property type="protein sequence ID" value="RPD82985.1"/>
    <property type="molecule type" value="Genomic_DNA"/>
</dbReference>
<comment type="caution">
    <text evidence="1">The sequence shown here is derived from an EMBL/GenBank/DDBJ whole genome shotgun (WGS) entry which is preliminary data.</text>
</comment>
<evidence type="ECO:0000313" key="2">
    <source>
        <dbReference type="Proteomes" id="UP000272412"/>
    </source>
</evidence>
<sequence>MLKFKLNFKRILAMNILPIDKKVQVIQLLLEGCSMRSIERIVGCSINTVTKLLVDTGRACFEYQDLNLRNLTSKLVQCNEIWSFVYAKQRNVPEELKGIFGYGDVYTWTALDTESKLILSWLVGARNADCAKLFMQDVASRLANRVQLTTDGHHPYLQAVEDAFGGEIDYAMLVKLYGSQPTDDKRRYSPSGFKGAYKQIISGSPVDEHISTSFVERQNLTMRMHMRRFTRLTNGFSKKVENHMNAVSLHFMYYNFGRIHKSLRITPAMAAGISDHVWSIEEIVRLVPEPVAKKRGPYKKKSESQKIKF</sequence>
<dbReference type="AlphaFoldDB" id="A0A3N4MIU8"/>
<evidence type="ECO:0000313" key="1">
    <source>
        <dbReference type="EMBL" id="RPD82985.1"/>
    </source>
</evidence>
<dbReference type="InterPro" id="IPR012337">
    <property type="entry name" value="RNaseH-like_sf"/>
</dbReference>
<reference evidence="1 2" key="1">
    <citation type="submission" date="2018-11" db="EMBL/GenBank/DDBJ databases">
        <title>Neisseria weixii sp. nov. isolated from the rectal contents of plateau pika (Ochotona cruzoniae).</title>
        <authorList>
            <person name="Zhang G."/>
        </authorList>
    </citation>
    <scope>NUCLEOTIDE SEQUENCE [LARGE SCALE GENOMIC DNA]</scope>
    <source>
        <strain evidence="1 2">10009</strain>
    </source>
</reference>
<name>A0A3N4MIU8_9NEIS</name>
<accession>A0A3N4MIU8</accession>
<keyword evidence="2" id="KW-1185">Reference proteome</keyword>
<organism evidence="1 2">
    <name type="scientific">Neisseria weixii</name>
    <dbReference type="NCBI Taxonomy" id="1853276"/>
    <lineage>
        <taxon>Bacteria</taxon>
        <taxon>Pseudomonadati</taxon>
        <taxon>Pseudomonadota</taxon>
        <taxon>Betaproteobacteria</taxon>
        <taxon>Neisseriales</taxon>
        <taxon>Neisseriaceae</taxon>
        <taxon>Neisseria</taxon>
    </lineage>
</organism>
<proteinExistence type="predicted"/>
<dbReference type="SUPFAM" id="SSF53098">
    <property type="entry name" value="Ribonuclease H-like"/>
    <property type="match status" value="1"/>
</dbReference>
<gene>
    <name evidence="1" type="ORF">EGK74_13910</name>
</gene>
<protein>
    <submittedName>
        <fullName evidence="1">DDE domain-containing protein</fullName>
    </submittedName>
</protein>